<evidence type="ECO:0000259" key="22">
    <source>
        <dbReference type="PROSITE" id="PS51908"/>
    </source>
</evidence>
<dbReference type="PROSITE" id="PS50800">
    <property type="entry name" value="SAP"/>
    <property type="match status" value="1"/>
</dbReference>
<accession>K1XMF3</accession>
<dbReference type="GeneID" id="18756731"/>
<evidence type="ECO:0000256" key="13">
    <source>
        <dbReference type="ARBA" id="ARBA00023125"/>
    </source>
</evidence>
<dbReference type="OrthoDB" id="9049620at2759"/>
<comment type="pathway">
    <text evidence="3 18">Protein modification; protein ubiquitination.</text>
</comment>
<dbReference type="OMA" id="IPNTGPR"/>
<dbReference type="KEGG" id="mbe:MBM_00796"/>
<dbReference type="HOGENOM" id="CLU_028491_1_1_1"/>
<evidence type="ECO:0000256" key="5">
    <source>
        <dbReference type="ARBA" id="ARBA00012483"/>
    </source>
</evidence>
<dbReference type="RefSeq" id="XP_007288685.1">
    <property type="nucleotide sequence ID" value="XM_007288623.1"/>
</dbReference>
<proteinExistence type="inferred from homology"/>
<evidence type="ECO:0000256" key="1">
    <source>
        <dbReference type="ARBA" id="ARBA00000900"/>
    </source>
</evidence>
<dbReference type="InterPro" id="IPR017907">
    <property type="entry name" value="Znf_RING_CS"/>
</dbReference>
<evidence type="ECO:0000256" key="17">
    <source>
        <dbReference type="PROSITE-ProRule" id="PRU01256"/>
    </source>
</evidence>
<keyword evidence="10 16" id="KW-0863">Zinc-finger</keyword>
<dbReference type="SMART" id="SM00513">
    <property type="entry name" value="SAP"/>
    <property type="match status" value="1"/>
</dbReference>
<dbReference type="InterPro" id="IPR003034">
    <property type="entry name" value="SAP_dom"/>
</dbReference>
<dbReference type="InterPro" id="IPR039577">
    <property type="entry name" value="Rad18"/>
</dbReference>
<keyword evidence="24" id="KW-1185">Reference proteome</keyword>
<evidence type="ECO:0000256" key="14">
    <source>
        <dbReference type="ARBA" id="ARBA00023204"/>
    </source>
</evidence>
<evidence type="ECO:0000256" key="16">
    <source>
        <dbReference type="PROSITE-ProRule" id="PRU00175"/>
    </source>
</evidence>
<evidence type="ECO:0000256" key="11">
    <source>
        <dbReference type="ARBA" id="ARBA00022786"/>
    </source>
</evidence>
<dbReference type="AlphaFoldDB" id="K1XMF3"/>
<evidence type="ECO:0000259" key="21">
    <source>
        <dbReference type="PROSITE" id="PS50800"/>
    </source>
</evidence>
<dbReference type="Gene3D" id="3.30.160.60">
    <property type="entry name" value="Classic Zinc Finger"/>
    <property type="match status" value="1"/>
</dbReference>
<feature type="compositionally biased region" description="Polar residues" evidence="19">
    <location>
        <begin position="387"/>
        <end position="414"/>
    </location>
</feature>
<keyword evidence="11 18" id="KW-0833">Ubl conjugation pathway</keyword>
<dbReference type="Gene3D" id="3.30.40.10">
    <property type="entry name" value="Zinc/RING finger domain, C3HC4 (zinc finger)"/>
    <property type="match status" value="1"/>
</dbReference>
<evidence type="ECO:0000256" key="12">
    <source>
        <dbReference type="ARBA" id="ARBA00022833"/>
    </source>
</evidence>
<dbReference type="GO" id="GO:0005634">
    <property type="term" value="C:nucleus"/>
    <property type="evidence" value="ECO:0007669"/>
    <property type="project" value="UniProtKB-SubCell"/>
</dbReference>
<dbReference type="PROSITE" id="PS00518">
    <property type="entry name" value="ZF_RING_1"/>
    <property type="match status" value="1"/>
</dbReference>
<dbReference type="Pfam" id="PF13923">
    <property type="entry name" value="zf-C3HC4_2"/>
    <property type="match status" value="1"/>
</dbReference>
<evidence type="ECO:0000313" key="24">
    <source>
        <dbReference type="Proteomes" id="UP000006753"/>
    </source>
</evidence>
<dbReference type="EMBL" id="JH921428">
    <property type="protein sequence ID" value="EKD21683.1"/>
    <property type="molecule type" value="Genomic_DNA"/>
</dbReference>
<comment type="subunit">
    <text evidence="18">Interacts with E2 UBC2, forming a complex with ubiquitin ligase activity.</text>
</comment>
<dbReference type="InParanoid" id="K1XMF3"/>
<keyword evidence="15 18" id="KW-0539">Nucleus</keyword>
<dbReference type="SMART" id="SM00184">
    <property type="entry name" value="RING"/>
    <property type="match status" value="1"/>
</dbReference>
<dbReference type="SMART" id="SM00734">
    <property type="entry name" value="ZnF_Rad18"/>
    <property type="match status" value="1"/>
</dbReference>
<evidence type="ECO:0000256" key="2">
    <source>
        <dbReference type="ARBA" id="ARBA00004123"/>
    </source>
</evidence>
<comment type="subcellular location">
    <subcellularLocation>
        <location evidence="2 18">Nucleus</location>
    </subcellularLocation>
</comment>
<dbReference type="GO" id="GO:0006513">
    <property type="term" value="P:protein monoubiquitination"/>
    <property type="evidence" value="ECO:0007669"/>
    <property type="project" value="InterPro"/>
</dbReference>
<keyword evidence="8 18" id="KW-0479">Metal-binding</keyword>
<keyword evidence="12 18" id="KW-0862">Zinc</keyword>
<feature type="compositionally biased region" description="Low complexity" evidence="19">
    <location>
        <begin position="415"/>
        <end position="425"/>
    </location>
</feature>
<protein>
    <recommendedName>
        <fullName evidence="6 18">Postreplication repair E3 ubiquitin-protein ligase RAD18</fullName>
        <ecNumber evidence="5 18">2.3.2.27</ecNumber>
    </recommendedName>
    <alternativeName>
        <fullName evidence="18">RING-type E3 ubiquitin transferase RAD18</fullName>
    </alternativeName>
</protein>
<reference evidence="23 24" key="1">
    <citation type="journal article" date="2012" name="BMC Genomics">
        <title>Sequencing the genome of Marssonina brunnea reveals fungus-poplar co-evolution.</title>
        <authorList>
            <person name="Zhu S."/>
            <person name="Cao Y.-Z."/>
            <person name="Jiang C."/>
            <person name="Tan B.-Y."/>
            <person name="Wang Z."/>
            <person name="Feng S."/>
            <person name="Zhang L."/>
            <person name="Su X.-H."/>
            <person name="Brejova B."/>
            <person name="Vinar T."/>
            <person name="Xu M."/>
            <person name="Wang M.-X."/>
            <person name="Zhang S.-G."/>
            <person name="Huang M.-R."/>
            <person name="Wu R."/>
            <person name="Zhou Y."/>
        </authorList>
    </citation>
    <scope>NUCLEOTIDE SEQUENCE [LARGE SCALE GENOMIC DNA]</scope>
    <source>
        <strain evidence="23 24">MB_m1</strain>
    </source>
</reference>
<evidence type="ECO:0000256" key="15">
    <source>
        <dbReference type="ARBA" id="ARBA00023242"/>
    </source>
</evidence>
<dbReference type="FunFam" id="3.30.40.10:FF:000172">
    <property type="entry name" value="E3 ubiquitin-protein ligase RAD18"/>
    <property type="match status" value="1"/>
</dbReference>
<comment type="similarity">
    <text evidence="4 18">Belongs to the RAD18 family.</text>
</comment>
<dbReference type="InterPro" id="IPR001841">
    <property type="entry name" value="Znf_RING"/>
</dbReference>
<dbReference type="GO" id="GO:0006301">
    <property type="term" value="P:DNA damage tolerance"/>
    <property type="evidence" value="ECO:0007669"/>
    <property type="project" value="InterPro"/>
</dbReference>
<dbReference type="eggNOG" id="KOG0287">
    <property type="taxonomic scope" value="Eukaryota"/>
</dbReference>
<organism evidence="23 24">
    <name type="scientific">Marssonina brunnea f. sp. multigermtubi (strain MB_m1)</name>
    <name type="common">Marssonina leaf spot fungus</name>
    <dbReference type="NCBI Taxonomy" id="1072389"/>
    <lineage>
        <taxon>Eukaryota</taxon>
        <taxon>Fungi</taxon>
        <taxon>Dikarya</taxon>
        <taxon>Ascomycota</taxon>
        <taxon>Pezizomycotina</taxon>
        <taxon>Leotiomycetes</taxon>
        <taxon>Helotiales</taxon>
        <taxon>Drepanopezizaceae</taxon>
        <taxon>Drepanopeziza</taxon>
    </lineage>
</organism>
<keyword evidence="13 18" id="KW-0238">DNA-binding</keyword>
<dbReference type="InterPro" id="IPR004580">
    <property type="entry name" value="Rad18_fungi"/>
</dbReference>
<dbReference type="EC" id="2.3.2.27" evidence="5 18"/>
<feature type="domain" description="SAP" evidence="21">
    <location>
        <begin position="230"/>
        <end position="264"/>
    </location>
</feature>
<keyword evidence="9 17" id="KW-0227">DNA damage</keyword>
<evidence type="ECO:0000256" key="3">
    <source>
        <dbReference type="ARBA" id="ARBA00004906"/>
    </source>
</evidence>
<dbReference type="InterPro" id="IPR006642">
    <property type="entry name" value="Rad18_UBZ4"/>
</dbReference>
<dbReference type="PANTHER" id="PTHR14134">
    <property type="entry name" value="E3 UBIQUITIN-PROTEIN LIGASE RAD18"/>
    <property type="match status" value="1"/>
</dbReference>
<dbReference type="GO" id="GO:0097505">
    <property type="term" value="C:Rad6-Rad18 complex"/>
    <property type="evidence" value="ECO:0007669"/>
    <property type="project" value="TreeGrafter"/>
</dbReference>
<evidence type="ECO:0000256" key="9">
    <source>
        <dbReference type="ARBA" id="ARBA00022763"/>
    </source>
</evidence>
<feature type="domain" description="RING-type" evidence="20">
    <location>
        <begin position="33"/>
        <end position="71"/>
    </location>
</feature>
<dbReference type="InterPro" id="IPR013083">
    <property type="entry name" value="Znf_RING/FYVE/PHD"/>
</dbReference>
<evidence type="ECO:0000256" key="18">
    <source>
        <dbReference type="RuleBase" id="RU368093"/>
    </source>
</evidence>
<dbReference type="GO" id="GO:0008270">
    <property type="term" value="F:zinc ion binding"/>
    <property type="evidence" value="ECO:0007669"/>
    <property type="project" value="UniProtKB-KW"/>
</dbReference>
<dbReference type="GO" id="GO:0061630">
    <property type="term" value="F:ubiquitin protein ligase activity"/>
    <property type="evidence" value="ECO:0007669"/>
    <property type="project" value="UniProtKB-UniRule"/>
</dbReference>
<evidence type="ECO:0000256" key="4">
    <source>
        <dbReference type="ARBA" id="ARBA00009506"/>
    </source>
</evidence>
<evidence type="ECO:0000313" key="23">
    <source>
        <dbReference type="EMBL" id="EKD21683.1"/>
    </source>
</evidence>
<dbReference type="UniPathway" id="UPA00143"/>
<dbReference type="Proteomes" id="UP000006753">
    <property type="component" value="Unassembled WGS sequence"/>
</dbReference>
<dbReference type="PROSITE" id="PS50089">
    <property type="entry name" value="ZF_RING_2"/>
    <property type="match status" value="1"/>
</dbReference>
<dbReference type="GO" id="GO:0003697">
    <property type="term" value="F:single-stranded DNA binding"/>
    <property type="evidence" value="ECO:0007669"/>
    <property type="project" value="UniProtKB-UniRule"/>
</dbReference>
<dbReference type="SUPFAM" id="SSF57850">
    <property type="entry name" value="RING/U-box"/>
    <property type="match status" value="1"/>
</dbReference>
<dbReference type="PROSITE" id="PS51908">
    <property type="entry name" value="ZF_UBZ4"/>
    <property type="match status" value="1"/>
</dbReference>
<evidence type="ECO:0000259" key="20">
    <source>
        <dbReference type="PROSITE" id="PS50089"/>
    </source>
</evidence>
<dbReference type="FunCoup" id="K1XMF3">
    <property type="interactions" value="293"/>
</dbReference>
<evidence type="ECO:0000256" key="6">
    <source>
        <dbReference type="ARBA" id="ARBA00015551"/>
    </source>
</evidence>
<sequence length="436" mass="48540">MNKLSRDDALEDSTDWLDTPLRSLAAVDSALRCQVCKDFYQTPMITSCMHTFCSLCIRRCLSNDGKCPACRTTDQELKLRNNNAMEDLVEAFKKARPDVLEFARKPATMERSSSPKRSREVAELGYEDETPKKRTRSSRRTAGRKIHATIINDTDEEDGDYVPDQGFVLCPICQKEVKEASINSHIDRGCMDEPRRPVSSSNSRKGPAQNPFSVSDGPVKRPERLAQINFSMMKETALRKKLVDAGINASGNKPLLERRYTEWVTLWNADCDATKPRGKFALKRDLETWERTQGGRAHAPNFTQSSGAQIKDKEFDGKAYSSANKDAFTDLIANARKGSVKHPTAEGSSFRDSTPVAPECPVGQTDTEMAERGREESEEVTPVKPIGSQQRLFSEESSQTARSSPKPSSQIRSTQKPSSQKSPSQYTASVQPIDAS</sequence>
<name>K1XMF3_MARBU</name>
<dbReference type="STRING" id="1072389.K1XMF3"/>
<evidence type="ECO:0000256" key="19">
    <source>
        <dbReference type="SAM" id="MobiDB-lite"/>
    </source>
</evidence>
<comment type="function">
    <text evidence="18">E3 RING-finger protein, member of the UBC2/RAD6 epistasis group. Associates to the E2 ubiquitin conjugating enzyme UBC2/RAD6 to form the UBC2-RAD18 ubiquitin ligase complex involved in postreplicative repair (PRR) of damaged DNA.</text>
</comment>
<evidence type="ECO:0000256" key="7">
    <source>
        <dbReference type="ARBA" id="ARBA00022679"/>
    </source>
</evidence>
<dbReference type="GO" id="GO:0006281">
    <property type="term" value="P:DNA repair"/>
    <property type="evidence" value="ECO:0007669"/>
    <property type="project" value="UniProtKB-KW"/>
</dbReference>
<evidence type="ECO:0000256" key="8">
    <source>
        <dbReference type="ARBA" id="ARBA00022723"/>
    </source>
</evidence>
<dbReference type="NCBIfam" id="TIGR00599">
    <property type="entry name" value="rad18"/>
    <property type="match status" value="1"/>
</dbReference>
<feature type="region of interest" description="Disordered" evidence="19">
    <location>
        <begin position="186"/>
        <end position="220"/>
    </location>
</feature>
<keyword evidence="14 17" id="KW-0234">DNA repair</keyword>
<feature type="region of interest" description="Disordered" evidence="19">
    <location>
        <begin position="106"/>
        <end position="142"/>
    </location>
</feature>
<feature type="domain" description="UBZ4-type" evidence="22">
    <location>
        <begin position="167"/>
        <end position="195"/>
    </location>
</feature>
<evidence type="ECO:0000256" key="10">
    <source>
        <dbReference type="ARBA" id="ARBA00022771"/>
    </source>
</evidence>
<feature type="compositionally biased region" description="Basic residues" evidence="19">
    <location>
        <begin position="133"/>
        <end position="142"/>
    </location>
</feature>
<keyword evidence="7 18" id="KW-0808">Transferase</keyword>
<feature type="region of interest" description="Disordered" evidence="19">
    <location>
        <begin position="339"/>
        <end position="436"/>
    </location>
</feature>
<gene>
    <name evidence="23" type="ORF">MBM_00796</name>
</gene>
<feature type="compositionally biased region" description="Basic and acidic residues" evidence="19">
    <location>
        <begin position="186"/>
        <end position="196"/>
    </location>
</feature>
<dbReference type="PANTHER" id="PTHR14134:SF2">
    <property type="entry name" value="E3 UBIQUITIN-PROTEIN LIGASE RAD18"/>
    <property type="match status" value="1"/>
</dbReference>
<comment type="catalytic activity">
    <reaction evidence="1 18">
        <text>S-ubiquitinyl-[E2 ubiquitin-conjugating enzyme]-L-cysteine + [acceptor protein]-L-lysine = [E2 ubiquitin-conjugating enzyme]-L-cysteine + N(6)-ubiquitinyl-[acceptor protein]-L-lysine.</text>
        <dbReference type="EC" id="2.3.2.27"/>
    </reaction>
</comment>